<evidence type="ECO:0000256" key="5">
    <source>
        <dbReference type="ARBA" id="ARBA00022475"/>
    </source>
</evidence>
<evidence type="ECO:0000256" key="1">
    <source>
        <dbReference type="ARBA" id="ARBA00001941"/>
    </source>
</evidence>
<keyword evidence="26" id="KW-1185">Reference proteome</keyword>
<comment type="subcellular location">
    <subcellularLocation>
        <location evidence="3">Cell membrane</location>
        <topology evidence="3">Lipid-anchor</topology>
        <topology evidence="3">GPI-anchor</topology>
    </subcellularLocation>
    <subcellularLocation>
        <location evidence="2">Secreted</location>
        <location evidence="2">Cell wall</location>
    </subcellularLocation>
</comment>
<dbReference type="CDD" id="cd10952">
    <property type="entry name" value="CE4_MrCDA_like"/>
    <property type="match status" value="1"/>
</dbReference>
<keyword evidence="10 23" id="KW-0732">Signal</keyword>
<evidence type="ECO:0000256" key="15">
    <source>
        <dbReference type="ARBA" id="ARBA00023277"/>
    </source>
</evidence>
<keyword evidence="5" id="KW-1003">Cell membrane</keyword>
<feature type="domain" description="NodB homology" evidence="24">
    <location>
        <begin position="134"/>
        <end position="330"/>
    </location>
</feature>
<comment type="caution">
    <text evidence="25">The sequence shown here is derived from an EMBL/GenBank/DDBJ whole genome shotgun (WGS) entry which is preliminary data.</text>
</comment>
<keyword evidence="19" id="KW-0624">Polysaccharide degradation</keyword>
<keyword evidence="7" id="KW-0964">Secreted</keyword>
<dbReference type="GO" id="GO:0009272">
    <property type="term" value="P:fungal-type cell wall biogenesis"/>
    <property type="evidence" value="ECO:0007669"/>
    <property type="project" value="UniProtKB-ARBA"/>
</dbReference>
<accession>A0AA38KY27</accession>
<evidence type="ECO:0000256" key="18">
    <source>
        <dbReference type="ARBA" id="ARBA00023316"/>
    </source>
</evidence>
<feature type="signal peptide" evidence="23">
    <location>
        <begin position="1"/>
        <end position="22"/>
    </location>
</feature>
<keyword evidence="12" id="KW-0146">Chitin degradation</keyword>
<proteinExistence type="inferred from homology"/>
<dbReference type="GO" id="GO:0004099">
    <property type="term" value="F:chitin deacetylase activity"/>
    <property type="evidence" value="ECO:0007669"/>
    <property type="project" value="UniProtKB-EC"/>
</dbReference>
<keyword evidence="18" id="KW-0961">Cell wall biogenesis/degradation</keyword>
<evidence type="ECO:0000256" key="19">
    <source>
        <dbReference type="ARBA" id="ARBA00023326"/>
    </source>
</evidence>
<sequence length="434" mass="46804">MMQSFFQVLLSFTVFSTLLVNAQSTIDRTTEQGEAAITDADQECTPYSYSPVDDQIGSFPTVWGAASILPDDADALAMWNSISSSIPTNIDTKTQPPPSDYPSDDPDCWWTYDQCVSPKLTGLPPDIADAPEPSTLGYGFDDGPNCSHNAFYDFLQSQNQKATFYFIGSNVADYPLEAQRALAEGHEICAHTWSHPYMTTVSSENAFAELWYSVQMIKLAVGVTPTCWRPPYGDIDDRIRAIANALGLQTIMWKYDTADASVDGTTITDETVENNYNDFLQTANSGAFTSTGAILLTHELNNFTMSEAVKYYPQLKSAFQYIVPVGVSLNKTQPYLESNYSLPTFDQYISGTVTVTGSRISPLNSTSAAPSSISTSSSSSPSSSASSTSSSPSKESAASANAAQSAMNLSSGKGLLTLLIAAFSFHVSGIQNLL</sequence>
<keyword evidence="11" id="KW-0378">Hydrolase</keyword>
<evidence type="ECO:0000256" key="10">
    <source>
        <dbReference type="ARBA" id="ARBA00022729"/>
    </source>
</evidence>
<evidence type="ECO:0000259" key="24">
    <source>
        <dbReference type="PROSITE" id="PS51677"/>
    </source>
</evidence>
<dbReference type="GO" id="GO:0006032">
    <property type="term" value="P:chitin catabolic process"/>
    <property type="evidence" value="ECO:0007669"/>
    <property type="project" value="UniProtKB-KW"/>
</dbReference>
<feature type="region of interest" description="Disordered" evidence="22">
    <location>
        <begin position="362"/>
        <end position="396"/>
    </location>
</feature>
<feature type="compositionally biased region" description="Low complexity" evidence="22">
    <location>
        <begin position="364"/>
        <end position="396"/>
    </location>
</feature>
<comment type="cofactor">
    <cofactor evidence="1">
        <name>Co(2+)</name>
        <dbReference type="ChEBI" id="CHEBI:48828"/>
    </cofactor>
</comment>
<evidence type="ECO:0000256" key="13">
    <source>
        <dbReference type="ARBA" id="ARBA00023136"/>
    </source>
</evidence>
<dbReference type="AlphaFoldDB" id="A0AA38KY27"/>
<dbReference type="EMBL" id="MU793448">
    <property type="protein sequence ID" value="KAJ3782873.1"/>
    <property type="molecule type" value="Genomic_DNA"/>
</dbReference>
<dbReference type="FunFam" id="3.20.20.370:FF:000004">
    <property type="entry name" value="Related to Chitin deacetylase"/>
    <property type="match status" value="1"/>
</dbReference>
<dbReference type="PANTHER" id="PTHR10587">
    <property type="entry name" value="GLYCOSYL TRANSFERASE-RELATED"/>
    <property type="match status" value="1"/>
</dbReference>
<organism evidence="25 26">
    <name type="scientific">Lentinula aff. detonsa</name>
    <dbReference type="NCBI Taxonomy" id="2804958"/>
    <lineage>
        <taxon>Eukaryota</taxon>
        <taxon>Fungi</taxon>
        <taxon>Dikarya</taxon>
        <taxon>Basidiomycota</taxon>
        <taxon>Agaricomycotina</taxon>
        <taxon>Agaricomycetes</taxon>
        <taxon>Agaricomycetidae</taxon>
        <taxon>Agaricales</taxon>
        <taxon>Marasmiineae</taxon>
        <taxon>Omphalotaceae</taxon>
        <taxon>Lentinula</taxon>
    </lineage>
</organism>
<protein>
    <recommendedName>
        <fullName evidence="20">chitin deacetylase</fullName>
        <ecNumber evidence="20">3.5.1.41</ecNumber>
    </recommendedName>
</protein>
<evidence type="ECO:0000256" key="12">
    <source>
        <dbReference type="ARBA" id="ARBA00023024"/>
    </source>
</evidence>
<dbReference type="Pfam" id="PF01522">
    <property type="entry name" value="Polysacc_deac_1"/>
    <property type="match status" value="1"/>
</dbReference>
<dbReference type="InterPro" id="IPR011330">
    <property type="entry name" value="Glyco_hydro/deAcase_b/a-brl"/>
</dbReference>
<dbReference type="GO" id="GO:0000272">
    <property type="term" value="P:polysaccharide catabolic process"/>
    <property type="evidence" value="ECO:0007669"/>
    <property type="project" value="UniProtKB-KW"/>
</dbReference>
<reference evidence="25" key="1">
    <citation type="submission" date="2022-08" db="EMBL/GenBank/DDBJ databases">
        <authorList>
            <consortium name="DOE Joint Genome Institute"/>
            <person name="Min B."/>
            <person name="Riley R."/>
            <person name="Sierra-Patev S."/>
            <person name="Naranjo-Ortiz M."/>
            <person name="Looney B."/>
            <person name="Konkel Z."/>
            <person name="Slot J.C."/>
            <person name="Sakamoto Y."/>
            <person name="Steenwyk J.L."/>
            <person name="Rokas A."/>
            <person name="Carro J."/>
            <person name="Camarero S."/>
            <person name="Ferreira P."/>
            <person name="Molpeceres G."/>
            <person name="Ruiz-Duenas F.J."/>
            <person name="Serrano A."/>
            <person name="Henrissat B."/>
            <person name="Drula E."/>
            <person name="Hughes K.W."/>
            <person name="Mata J.L."/>
            <person name="Ishikawa N.K."/>
            <person name="Vargas-Isla R."/>
            <person name="Ushijima S."/>
            <person name="Smith C.A."/>
            <person name="Ahrendt S."/>
            <person name="Andreopoulos W."/>
            <person name="He G."/>
            <person name="Labutti K."/>
            <person name="Lipzen A."/>
            <person name="Ng V."/>
            <person name="Sandor L."/>
            <person name="Barry K."/>
            <person name="Martinez A.T."/>
            <person name="Xiao Y."/>
            <person name="Gibbons J.G."/>
            <person name="Terashima K."/>
            <person name="Hibbett D.S."/>
            <person name="Grigoriev I.V."/>
        </authorList>
    </citation>
    <scope>NUCLEOTIDE SEQUENCE</scope>
    <source>
        <strain evidence="25">TFB10291</strain>
    </source>
</reference>
<dbReference type="GO" id="GO:0098552">
    <property type="term" value="C:side of membrane"/>
    <property type="evidence" value="ECO:0007669"/>
    <property type="project" value="UniProtKB-KW"/>
</dbReference>
<keyword evidence="6" id="KW-0134">Cell wall</keyword>
<dbReference type="PANTHER" id="PTHR10587:SF98">
    <property type="entry name" value="CHITIN DEACETYLASE"/>
    <property type="match status" value="1"/>
</dbReference>
<evidence type="ECO:0000313" key="26">
    <source>
        <dbReference type="Proteomes" id="UP001163798"/>
    </source>
</evidence>
<keyword evidence="14" id="KW-0325">Glycoprotein</keyword>
<feature type="chain" id="PRO_5041213781" description="chitin deacetylase" evidence="23">
    <location>
        <begin position="23"/>
        <end position="434"/>
    </location>
</feature>
<evidence type="ECO:0000256" key="9">
    <source>
        <dbReference type="ARBA" id="ARBA00022723"/>
    </source>
</evidence>
<evidence type="ECO:0000256" key="11">
    <source>
        <dbReference type="ARBA" id="ARBA00022801"/>
    </source>
</evidence>
<evidence type="ECO:0000256" key="20">
    <source>
        <dbReference type="ARBA" id="ARBA00024056"/>
    </source>
</evidence>
<keyword evidence="15" id="KW-0119">Carbohydrate metabolism</keyword>
<dbReference type="InterPro" id="IPR050248">
    <property type="entry name" value="Polysacc_deacetylase_ArnD"/>
</dbReference>
<keyword evidence="8" id="KW-0336">GPI-anchor</keyword>
<keyword evidence="17" id="KW-0449">Lipoprotein</keyword>
<evidence type="ECO:0000256" key="22">
    <source>
        <dbReference type="SAM" id="MobiDB-lite"/>
    </source>
</evidence>
<gene>
    <name evidence="25" type="ORF">GGU10DRAFT_297136</name>
</gene>
<dbReference type="SUPFAM" id="SSF88713">
    <property type="entry name" value="Glycoside hydrolase/deacetylase"/>
    <property type="match status" value="1"/>
</dbReference>
<dbReference type="EC" id="3.5.1.41" evidence="20"/>
<comment type="similarity">
    <text evidence="4">Belongs to the polysaccharide deacetylase family.</text>
</comment>
<evidence type="ECO:0000256" key="7">
    <source>
        <dbReference type="ARBA" id="ARBA00022525"/>
    </source>
</evidence>
<dbReference type="GO" id="GO:0005886">
    <property type="term" value="C:plasma membrane"/>
    <property type="evidence" value="ECO:0007669"/>
    <property type="project" value="UniProtKB-SubCell"/>
</dbReference>
<evidence type="ECO:0000256" key="6">
    <source>
        <dbReference type="ARBA" id="ARBA00022512"/>
    </source>
</evidence>
<evidence type="ECO:0000256" key="4">
    <source>
        <dbReference type="ARBA" id="ARBA00010973"/>
    </source>
</evidence>
<dbReference type="Proteomes" id="UP001163798">
    <property type="component" value="Unassembled WGS sequence"/>
</dbReference>
<name>A0AA38KY27_9AGAR</name>
<dbReference type="InterPro" id="IPR002509">
    <property type="entry name" value="NODB_dom"/>
</dbReference>
<evidence type="ECO:0000256" key="23">
    <source>
        <dbReference type="SAM" id="SignalP"/>
    </source>
</evidence>
<dbReference type="PROSITE" id="PS51677">
    <property type="entry name" value="NODB"/>
    <property type="match status" value="1"/>
</dbReference>
<evidence type="ECO:0000313" key="25">
    <source>
        <dbReference type="EMBL" id="KAJ3782873.1"/>
    </source>
</evidence>
<dbReference type="GO" id="GO:0046872">
    <property type="term" value="F:metal ion binding"/>
    <property type="evidence" value="ECO:0007669"/>
    <property type="project" value="UniProtKB-KW"/>
</dbReference>
<evidence type="ECO:0000256" key="21">
    <source>
        <dbReference type="ARBA" id="ARBA00048494"/>
    </source>
</evidence>
<dbReference type="Gene3D" id="3.20.20.370">
    <property type="entry name" value="Glycoside hydrolase/deacetylase"/>
    <property type="match status" value="1"/>
</dbReference>
<evidence type="ECO:0000256" key="17">
    <source>
        <dbReference type="ARBA" id="ARBA00023288"/>
    </source>
</evidence>
<evidence type="ECO:0000256" key="8">
    <source>
        <dbReference type="ARBA" id="ARBA00022622"/>
    </source>
</evidence>
<keyword evidence="13" id="KW-0472">Membrane</keyword>
<keyword evidence="16" id="KW-0170">Cobalt</keyword>
<comment type="catalytic activity">
    <reaction evidence="21">
        <text>[(1-&gt;4)-N-acetyl-beta-D-glucosaminyl](n) + n H2O = chitosan + n acetate</text>
        <dbReference type="Rhea" id="RHEA:10464"/>
        <dbReference type="Rhea" id="RHEA-COMP:9593"/>
        <dbReference type="Rhea" id="RHEA-COMP:9597"/>
        <dbReference type="ChEBI" id="CHEBI:15377"/>
        <dbReference type="ChEBI" id="CHEBI:17029"/>
        <dbReference type="ChEBI" id="CHEBI:30089"/>
        <dbReference type="ChEBI" id="CHEBI:57704"/>
        <dbReference type="EC" id="3.5.1.41"/>
    </reaction>
    <physiologicalReaction direction="left-to-right" evidence="21">
        <dbReference type="Rhea" id="RHEA:10465"/>
    </physiologicalReaction>
</comment>
<dbReference type="GO" id="GO:0071555">
    <property type="term" value="P:cell wall organization"/>
    <property type="evidence" value="ECO:0007669"/>
    <property type="project" value="UniProtKB-KW"/>
</dbReference>
<evidence type="ECO:0000256" key="3">
    <source>
        <dbReference type="ARBA" id="ARBA00004609"/>
    </source>
</evidence>
<evidence type="ECO:0000256" key="16">
    <source>
        <dbReference type="ARBA" id="ARBA00023285"/>
    </source>
</evidence>
<keyword evidence="9" id="KW-0479">Metal-binding</keyword>
<evidence type="ECO:0000256" key="14">
    <source>
        <dbReference type="ARBA" id="ARBA00023180"/>
    </source>
</evidence>
<evidence type="ECO:0000256" key="2">
    <source>
        <dbReference type="ARBA" id="ARBA00004191"/>
    </source>
</evidence>